<dbReference type="Proteomes" id="UP001172743">
    <property type="component" value="Unassembled WGS sequence"/>
</dbReference>
<sequence length="197" mass="22510">MKNNFGKYEVPPTLQRLIDLQDILGDPEQFYLGLNFYISLEDYRYFNTPSDVVVFGNIGMNGIHYGFLTDYGAVTNLEAAPIVCVSPMSFERPTRIVAKNLCEFLRVNLTDCELFYNEFGSEEKYLIARGQWAEEAVDSAFQQTDDENLVREGVTKFLMENIQMPIIDNPYRYVQGVELERQGNISINTQDGLGVIT</sequence>
<gene>
    <name evidence="1" type="ORF">QYB95_13075</name>
</gene>
<organism evidence="1 2">
    <name type="scientific">Ureibacillus aquaedulcis</name>
    <dbReference type="NCBI Taxonomy" id="3058421"/>
    <lineage>
        <taxon>Bacteria</taxon>
        <taxon>Bacillati</taxon>
        <taxon>Bacillota</taxon>
        <taxon>Bacilli</taxon>
        <taxon>Bacillales</taxon>
        <taxon>Caryophanaceae</taxon>
        <taxon>Ureibacillus</taxon>
    </lineage>
</organism>
<dbReference type="RefSeq" id="WP_301138772.1">
    <property type="nucleotide sequence ID" value="NZ_JAUHTQ010000009.1"/>
</dbReference>
<reference evidence="1" key="1">
    <citation type="submission" date="2023-07" db="EMBL/GenBank/DDBJ databases">
        <title>Ureibacillus sp. isolated from freshwater well.</title>
        <authorList>
            <person name="Kirdat K."/>
            <person name="Bhatt A."/>
            <person name="Teware R."/>
            <person name="Bhavsar Y."/>
            <person name="Yadav A."/>
        </authorList>
    </citation>
    <scope>NUCLEOTIDE SEQUENCE</scope>
    <source>
        <strain evidence="1">BA0131</strain>
    </source>
</reference>
<keyword evidence="2" id="KW-1185">Reference proteome</keyword>
<accession>A0ABT8GST8</accession>
<evidence type="ECO:0000313" key="2">
    <source>
        <dbReference type="Proteomes" id="UP001172743"/>
    </source>
</evidence>
<evidence type="ECO:0000313" key="1">
    <source>
        <dbReference type="EMBL" id="MDN4494478.1"/>
    </source>
</evidence>
<dbReference type="EMBL" id="JAUHTQ010000009">
    <property type="protein sequence ID" value="MDN4494478.1"/>
    <property type="molecule type" value="Genomic_DNA"/>
</dbReference>
<name>A0ABT8GST8_9BACL</name>
<protein>
    <submittedName>
        <fullName evidence="1">Uncharacterized protein</fullName>
    </submittedName>
</protein>
<proteinExistence type="predicted"/>
<comment type="caution">
    <text evidence="1">The sequence shown here is derived from an EMBL/GenBank/DDBJ whole genome shotgun (WGS) entry which is preliminary data.</text>
</comment>